<dbReference type="Gene3D" id="3.90.550.10">
    <property type="entry name" value="Spore Coat Polysaccharide Biosynthesis Protein SpsA, Chain A"/>
    <property type="match status" value="2"/>
</dbReference>
<gene>
    <name evidence="3" type="ORF">FP507_03695</name>
</gene>
<dbReference type="GO" id="GO:0016740">
    <property type="term" value="F:transferase activity"/>
    <property type="evidence" value="ECO:0007669"/>
    <property type="project" value="UniProtKB-KW"/>
</dbReference>
<feature type="coiled-coil region" evidence="1">
    <location>
        <begin position="21"/>
        <end position="55"/>
    </location>
</feature>
<evidence type="ECO:0000313" key="3">
    <source>
        <dbReference type="EMBL" id="KAA6232294.1"/>
    </source>
</evidence>
<sequence length="682" mass="78888">MLLVRYESINSGSYMKTQYQQQDAEKALQISRQEKVQVEQERSELLRQIGEMEYQLGRMKRWSSWRMTKPIRKWTKSVRKRTRKLRRVFTREATVPVQENLEQVKPGEERSYQQWIKLYDTLTEKKRSTIRAEIDAMTDPPLISIVMPVYNPPVEFLNEAIDSVKDQLYQNWELCIADDNSPDEIIRETIRCYAEADPRIKYVFREANGHISLASNSALELAKGEYIALLDHDDRLHPAALYYAAKEIYTYPYAGIIYSDEDKISDDGKRRDPYFKSDFNYDLFLCQNMISHLGIYKRSLVEQIGGFRVGVEGSQDYDLALRILELIEFFQIRHIPKVLYHWRIHENSTAGTKDAKPYAFARALNVVDEHFRRTKQNAKSVKAQDAVQFQRIEYNLVDPLPGVDIIIPTRDKIELLENCVQSILDKTDYPLYNITIIDNGSVKRETLELLARWQSEYSSIRVIKDNAPFNYSHLNNIAVKASNQDFVCLLNNDTEVISNGWLREMVSHASRSDIGAVGARLWYPNNTLQHGGVILGVGGVANHAHYQIEQNNPGYFGRACLQQNMAAVTGACLLVSKHKYLEVNGLDETHLPVAFNDIDFCLKLLTSGYRNVWTPYAELFHHESASRGQNITPEQQARFKSESRYMMEKWADLLEKDPFYNPNLSISSSDKSFSLAWPPRVD</sequence>
<keyword evidence="1" id="KW-0175">Coiled coil</keyword>
<dbReference type="AlphaFoldDB" id="A0A5M8IDG7"/>
<dbReference type="CDD" id="cd04186">
    <property type="entry name" value="GT_2_like_c"/>
    <property type="match status" value="1"/>
</dbReference>
<accession>A0A5M8IDG7</accession>
<dbReference type="Proteomes" id="UP000327458">
    <property type="component" value="Unassembled WGS sequence"/>
</dbReference>
<proteinExistence type="predicted"/>
<name>A0A5M8IDG7_CHLPH</name>
<dbReference type="InterPro" id="IPR029044">
    <property type="entry name" value="Nucleotide-diphossugar_trans"/>
</dbReference>
<evidence type="ECO:0000256" key="1">
    <source>
        <dbReference type="SAM" id="Coils"/>
    </source>
</evidence>
<protein>
    <submittedName>
        <fullName evidence="3">Glycosyltransferase family 2 protein</fullName>
    </submittedName>
</protein>
<dbReference type="PANTHER" id="PTHR43179:SF7">
    <property type="entry name" value="RHAMNOSYLTRANSFERASE WBBL"/>
    <property type="match status" value="1"/>
</dbReference>
<evidence type="ECO:0000259" key="2">
    <source>
        <dbReference type="Pfam" id="PF00535"/>
    </source>
</evidence>
<dbReference type="PANTHER" id="PTHR43179">
    <property type="entry name" value="RHAMNOSYLTRANSFERASE WBBL"/>
    <property type="match status" value="1"/>
</dbReference>
<evidence type="ECO:0000313" key="4">
    <source>
        <dbReference type="Proteomes" id="UP000327458"/>
    </source>
</evidence>
<dbReference type="SUPFAM" id="SSF53448">
    <property type="entry name" value="Nucleotide-diphospho-sugar transferases"/>
    <property type="match status" value="2"/>
</dbReference>
<reference evidence="3 4" key="1">
    <citation type="submission" date="2019-07" db="EMBL/GenBank/DDBJ databases">
        <title>Draft genome Sequence of Chlorobium phaeovibrioides sp. strain PhvTcv-s14, from the Phylum Chlorobi.</title>
        <authorList>
            <person name="Babenko V."/>
            <person name="Boldyreva D."/>
            <person name="Kanygina A."/>
            <person name="Selezneva O."/>
            <person name="Akopiyan T."/>
            <person name="Lunina O."/>
        </authorList>
    </citation>
    <scope>NUCLEOTIDE SEQUENCE [LARGE SCALE GENOMIC DNA]</scope>
    <source>
        <strain evidence="3 4">GrTcv12</strain>
    </source>
</reference>
<dbReference type="InterPro" id="IPR001173">
    <property type="entry name" value="Glyco_trans_2-like"/>
</dbReference>
<keyword evidence="3" id="KW-0808">Transferase</keyword>
<dbReference type="Pfam" id="PF00535">
    <property type="entry name" value="Glycos_transf_2"/>
    <property type="match status" value="2"/>
</dbReference>
<feature type="domain" description="Glycosyltransferase 2-like" evidence="2">
    <location>
        <begin position="405"/>
        <end position="573"/>
    </location>
</feature>
<dbReference type="EMBL" id="VMRG01000001">
    <property type="protein sequence ID" value="KAA6232294.1"/>
    <property type="molecule type" value="Genomic_DNA"/>
</dbReference>
<organism evidence="3 4">
    <name type="scientific">Chlorobium phaeovibrioides</name>
    <dbReference type="NCBI Taxonomy" id="1094"/>
    <lineage>
        <taxon>Bacteria</taxon>
        <taxon>Pseudomonadati</taxon>
        <taxon>Chlorobiota</taxon>
        <taxon>Chlorobiia</taxon>
        <taxon>Chlorobiales</taxon>
        <taxon>Chlorobiaceae</taxon>
        <taxon>Chlorobium/Pelodictyon group</taxon>
        <taxon>Chlorobium</taxon>
    </lineage>
</organism>
<dbReference type="CDD" id="cd04184">
    <property type="entry name" value="GT2_RfbC_Mx_like"/>
    <property type="match status" value="1"/>
</dbReference>
<feature type="domain" description="Glycosyltransferase 2-like" evidence="2">
    <location>
        <begin position="144"/>
        <end position="304"/>
    </location>
</feature>
<comment type="caution">
    <text evidence="3">The sequence shown here is derived from an EMBL/GenBank/DDBJ whole genome shotgun (WGS) entry which is preliminary data.</text>
</comment>